<dbReference type="EMBL" id="AP027734">
    <property type="protein sequence ID" value="BDZ54714.1"/>
    <property type="molecule type" value="Genomic_DNA"/>
</dbReference>
<evidence type="ECO:0000313" key="2">
    <source>
        <dbReference type="Proteomes" id="UP001321477"/>
    </source>
</evidence>
<dbReference type="RefSeq" id="WP_286328889.1">
    <property type="nucleotide sequence ID" value="NZ_AP027734.1"/>
</dbReference>
<accession>A0ABM8H1T3</accession>
<evidence type="ECO:0000313" key="1">
    <source>
        <dbReference type="EMBL" id="BDZ54714.1"/>
    </source>
</evidence>
<organism evidence="1 2">
    <name type="scientific">Agromyces marinus</name>
    <dbReference type="NCBI Taxonomy" id="1389020"/>
    <lineage>
        <taxon>Bacteria</taxon>
        <taxon>Bacillati</taxon>
        <taxon>Actinomycetota</taxon>
        <taxon>Actinomycetes</taxon>
        <taxon>Micrococcales</taxon>
        <taxon>Microbacteriaceae</taxon>
        <taxon>Agromyces</taxon>
    </lineage>
</organism>
<proteinExistence type="predicted"/>
<dbReference type="Proteomes" id="UP001321477">
    <property type="component" value="Chromosome"/>
</dbReference>
<keyword evidence="2" id="KW-1185">Reference proteome</keyword>
<name>A0ABM8H1T3_9MICO</name>
<protein>
    <submittedName>
        <fullName evidence="1">Uncharacterized protein</fullName>
    </submittedName>
</protein>
<reference evidence="2" key="1">
    <citation type="journal article" date="2019" name="Int. J. Syst. Evol. Microbiol.">
        <title>The Global Catalogue of Microorganisms (GCM) 10K type strain sequencing project: providing services to taxonomists for standard genome sequencing and annotation.</title>
        <authorList>
            <consortium name="The Broad Institute Genomics Platform"/>
            <consortium name="The Broad Institute Genome Sequencing Center for Infectious Disease"/>
            <person name="Wu L."/>
            <person name="Ma J."/>
        </authorList>
    </citation>
    <scope>NUCLEOTIDE SEQUENCE [LARGE SCALE GENOMIC DNA]</scope>
    <source>
        <strain evidence="2">NBRC 109019</strain>
    </source>
</reference>
<gene>
    <name evidence="1" type="ORF">GCM10025870_17870</name>
</gene>
<sequence>MPSGQETAYALDAYVCEASYPTDPKYLRPLDKTQRERLYDFYDVELRACFDKHDQTMAELPSRGKFVEDYYQMTWDPYADVTDTGTPAGARAFDELQAECSMLPGTDSGVWGSMPRTCAAD</sequence>